<dbReference type="PANTHER" id="PTHR33116">
    <property type="entry name" value="REVERSE TRANSCRIPTASE ZINC-BINDING DOMAIN-CONTAINING PROTEIN-RELATED-RELATED"/>
    <property type="match status" value="1"/>
</dbReference>
<sequence length="194" mass="22452">MKRNFIRGDTSDKKQMHVVSWYTITKPKEEGGLGLRKLDICNRACFMKLVWKLHSNKEELWCNVLRNKYRVSNINNHSFKSSYSKLWRDIVKTDHMMCNIGNWCVGNGETIQAWTDYWIEPGVIISELDVGIPDEIFLARVCDLIIMKVVRTGSGLGSGCRMQTAFHDKDYRRPLDMSALVHNRVQELIAVKEG</sequence>
<keyword evidence="2" id="KW-1185">Reference proteome</keyword>
<dbReference type="Proteomes" id="UP001157006">
    <property type="component" value="Chromosome 2"/>
</dbReference>
<evidence type="ECO:0000313" key="2">
    <source>
        <dbReference type="Proteomes" id="UP001157006"/>
    </source>
</evidence>
<reference evidence="1 2" key="1">
    <citation type="submission" date="2023-01" db="EMBL/GenBank/DDBJ databases">
        <authorList>
            <person name="Kreplak J."/>
        </authorList>
    </citation>
    <scope>NUCLEOTIDE SEQUENCE [LARGE SCALE GENOMIC DNA]</scope>
</reference>
<evidence type="ECO:0000313" key="1">
    <source>
        <dbReference type="EMBL" id="CAI8601464.1"/>
    </source>
</evidence>
<dbReference type="PANTHER" id="PTHR33116:SF78">
    <property type="entry name" value="OS12G0587133 PROTEIN"/>
    <property type="match status" value="1"/>
</dbReference>
<protein>
    <submittedName>
        <fullName evidence="1">Uncharacterized protein</fullName>
    </submittedName>
</protein>
<dbReference type="EMBL" id="OX451737">
    <property type="protein sequence ID" value="CAI8601464.1"/>
    <property type="molecule type" value="Genomic_DNA"/>
</dbReference>
<accession>A0AAV0ZWS5</accession>
<name>A0AAV0ZWS5_VICFA</name>
<organism evidence="1 2">
    <name type="scientific">Vicia faba</name>
    <name type="common">Broad bean</name>
    <name type="synonym">Faba vulgaris</name>
    <dbReference type="NCBI Taxonomy" id="3906"/>
    <lineage>
        <taxon>Eukaryota</taxon>
        <taxon>Viridiplantae</taxon>
        <taxon>Streptophyta</taxon>
        <taxon>Embryophyta</taxon>
        <taxon>Tracheophyta</taxon>
        <taxon>Spermatophyta</taxon>
        <taxon>Magnoliopsida</taxon>
        <taxon>eudicotyledons</taxon>
        <taxon>Gunneridae</taxon>
        <taxon>Pentapetalae</taxon>
        <taxon>rosids</taxon>
        <taxon>fabids</taxon>
        <taxon>Fabales</taxon>
        <taxon>Fabaceae</taxon>
        <taxon>Papilionoideae</taxon>
        <taxon>50 kb inversion clade</taxon>
        <taxon>NPAAA clade</taxon>
        <taxon>Hologalegina</taxon>
        <taxon>IRL clade</taxon>
        <taxon>Fabeae</taxon>
        <taxon>Vicia</taxon>
    </lineage>
</organism>
<dbReference type="AlphaFoldDB" id="A0AAV0ZWS5"/>
<gene>
    <name evidence="1" type="ORF">VFH_II273920</name>
</gene>
<proteinExistence type="predicted"/>